<dbReference type="GO" id="GO:0000122">
    <property type="term" value="P:negative regulation of transcription by RNA polymerase II"/>
    <property type="evidence" value="ECO:0007669"/>
    <property type="project" value="UniProtKB-ARBA"/>
</dbReference>
<evidence type="ECO:0000256" key="5">
    <source>
        <dbReference type="ARBA" id="ARBA00022833"/>
    </source>
</evidence>
<dbReference type="FunFam" id="3.30.160.60:FF:000352">
    <property type="entry name" value="zinc finger protein 3 homolog"/>
    <property type="match status" value="1"/>
</dbReference>
<dbReference type="Pfam" id="PF07776">
    <property type="entry name" value="zf-AD"/>
    <property type="match status" value="1"/>
</dbReference>
<gene>
    <name evidence="13" type="ORF">ABMA28_012733</name>
</gene>
<keyword evidence="6" id="KW-0238">DNA-binding</keyword>
<dbReference type="FunFam" id="3.30.160.60:FF:000446">
    <property type="entry name" value="Zinc finger protein"/>
    <property type="match status" value="1"/>
</dbReference>
<evidence type="ECO:0000313" key="14">
    <source>
        <dbReference type="Proteomes" id="UP001549921"/>
    </source>
</evidence>
<feature type="domain" description="C2H2-type" evidence="11">
    <location>
        <begin position="447"/>
        <end position="474"/>
    </location>
</feature>
<dbReference type="PROSITE" id="PS51915">
    <property type="entry name" value="ZAD"/>
    <property type="match status" value="1"/>
</dbReference>
<dbReference type="InterPro" id="IPR012934">
    <property type="entry name" value="Znf_AD"/>
</dbReference>
<keyword evidence="7" id="KW-0539">Nucleus</keyword>
<feature type="compositionally biased region" description="Basic and acidic residues" evidence="10">
    <location>
        <begin position="115"/>
        <end position="147"/>
    </location>
</feature>
<feature type="domain" description="C2H2-type" evidence="11">
    <location>
        <begin position="379"/>
        <end position="407"/>
    </location>
</feature>
<feature type="domain" description="ZAD" evidence="12">
    <location>
        <begin position="5"/>
        <end position="75"/>
    </location>
</feature>
<evidence type="ECO:0000256" key="1">
    <source>
        <dbReference type="ARBA" id="ARBA00004123"/>
    </source>
</evidence>
<feature type="domain" description="C2H2-type" evidence="11">
    <location>
        <begin position="481"/>
        <end position="509"/>
    </location>
</feature>
<feature type="domain" description="C2H2-type" evidence="11">
    <location>
        <begin position="521"/>
        <end position="548"/>
    </location>
</feature>
<dbReference type="SMART" id="SM00355">
    <property type="entry name" value="ZnF_C2H2"/>
    <property type="match status" value="12"/>
</dbReference>
<feature type="domain" description="C2H2-type" evidence="11">
    <location>
        <begin position="268"/>
        <end position="295"/>
    </location>
</feature>
<feature type="domain" description="C2H2-type" evidence="11">
    <location>
        <begin position="351"/>
        <end position="379"/>
    </location>
</feature>
<dbReference type="InterPro" id="IPR013087">
    <property type="entry name" value="Znf_C2H2_type"/>
</dbReference>
<protein>
    <submittedName>
        <fullName evidence="13">Uncharacterized protein</fullName>
    </submittedName>
</protein>
<dbReference type="AlphaFoldDB" id="A0ABD0S719"/>
<feature type="domain" description="C2H2-type" evidence="11">
    <location>
        <begin position="577"/>
        <end position="604"/>
    </location>
</feature>
<dbReference type="GO" id="GO:0008270">
    <property type="term" value="F:zinc ion binding"/>
    <property type="evidence" value="ECO:0007669"/>
    <property type="project" value="UniProtKB-UniRule"/>
</dbReference>
<sequence length="653" mass="74678">MEETQACRMCLSTSVKLNDMFKYRLHTAYETITGVEIAITDGLPPYACGVCSALLVKSATFKQMCDTSQNILRVARLQQVLSTEYIRSLKITSPFSYTVKTNDTIIVDFENDQDIKKENDSEPETDYKVKTESRESSIDSDRDDHEPLCNIMKKPRIIVEPLPRKVTRNTKPEKPRKTAKEKPSPRTRKTATEKLKKTEKKEKTPKKSVAKSKTEKPIKEKKAKNKKEKETGYEFPEGEVEVILLTKEQQIEEIQARKTSVNYLSSFYKCDFCFKGFISESTYKNHMIRHDPSSGAISCEICQIRVASNKLLRSHMIQLHERKYVCKLCNNTSKSKHSASEHSKWHSGQKFICKFCDAVFSKKTSHLSHMRIHHPSEHANCDVCGEAFIGAHGLRMHKKKAHKNQETKTEPESETRCKNCKVQFQNADAFKRHINNITNELCDLNLRPCAKCGASFSTELELKKHLKEHAKAERKKQKKVVKCEECNLTFGVARSYSLHYQQVHLRLPPAKYPCLLRPALAICDVCGKKCSSAAALRNHLRIHTGELPFQCNECPKRFRVNERLQIHRRIHTGERPVKCTYCPKAFRHKAQLIRHVRVHTGEKPYPCAHCGKAFSLNYTRKAHIRTVHMGVPSGAAGALPDVFYGASMHNDAC</sequence>
<dbReference type="FunFam" id="3.30.160.60:FF:001465">
    <property type="entry name" value="Zinc finger protein 560"/>
    <property type="match status" value="1"/>
</dbReference>
<dbReference type="Proteomes" id="UP001549921">
    <property type="component" value="Unassembled WGS sequence"/>
</dbReference>
<dbReference type="FunFam" id="3.30.160.60:FF:002343">
    <property type="entry name" value="Zinc finger protein 33A"/>
    <property type="match status" value="1"/>
</dbReference>
<evidence type="ECO:0000256" key="8">
    <source>
        <dbReference type="PROSITE-ProRule" id="PRU00042"/>
    </source>
</evidence>
<dbReference type="SMART" id="SM00868">
    <property type="entry name" value="zf-AD"/>
    <property type="match status" value="2"/>
</dbReference>
<dbReference type="GO" id="GO:0005634">
    <property type="term" value="C:nucleus"/>
    <property type="evidence" value="ECO:0007669"/>
    <property type="project" value="UniProtKB-SubCell"/>
</dbReference>
<dbReference type="GO" id="GO:0003677">
    <property type="term" value="F:DNA binding"/>
    <property type="evidence" value="ECO:0007669"/>
    <property type="project" value="UniProtKB-KW"/>
</dbReference>
<evidence type="ECO:0000256" key="6">
    <source>
        <dbReference type="ARBA" id="ARBA00023125"/>
    </source>
</evidence>
<dbReference type="InterPro" id="IPR050888">
    <property type="entry name" value="ZnF_C2H2-type_TF"/>
</dbReference>
<name>A0ABD0S719_LOXSC</name>
<evidence type="ECO:0000256" key="10">
    <source>
        <dbReference type="SAM" id="MobiDB-lite"/>
    </source>
</evidence>
<feature type="domain" description="C2H2-type" evidence="11">
    <location>
        <begin position="549"/>
        <end position="576"/>
    </location>
</feature>
<keyword evidence="3" id="KW-0677">Repeat</keyword>
<feature type="domain" description="C2H2-type" evidence="11">
    <location>
        <begin position="324"/>
        <end position="351"/>
    </location>
</feature>
<accession>A0ABD0S719</accession>
<keyword evidence="4 8" id="KW-0863">Zinc-finger</keyword>
<dbReference type="InterPro" id="IPR036236">
    <property type="entry name" value="Znf_C2H2_sf"/>
</dbReference>
<feature type="binding site" evidence="9">
    <location>
        <position position="7"/>
    </location>
    <ligand>
        <name>Zn(2+)</name>
        <dbReference type="ChEBI" id="CHEBI:29105"/>
    </ligand>
</feature>
<proteinExistence type="predicted"/>
<keyword evidence="2 9" id="KW-0479">Metal-binding</keyword>
<feature type="compositionally biased region" description="Basic and acidic residues" evidence="10">
    <location>
        <begin position="170"/>
        <end position="202"/>
    </location>
</feature>
<feature type="binding site" evidence="9">
    <location>
        <position position="10"/>
    </location>
    <ligand>
        <name>Zn(2+)</name>
        <dbReference type="ChEBI" id="CHEBI:29105"/>
    </ligand>
</feature>
<keyword evidence="5 9" id="KW-0862">Zinc</keyword>
<evidence type="ECO:0000259" key="12">
    <source>
        <dbReference type="PROSITE" id="PS51915"/>
    </source>
</evidence>
<evidence type="ECO:0000259" key="11">
    <source>
        <dbReference type="PROSITE" id="PS50157"/>
    </source>
</evidence>
<comment type="subcellular location">
    <subcellularLocation>
        <location evidence="1">Nucleus</location>
    </subcellularLocation>
</comment>
<comment type="caution">
    <text evidence="13">The sequence shown here is derived from an EMBL/GenBank/DDBJ whole genome shotgun (WGS) entry which is preliminary data.</text>
</comment>
<feature type="domain" description="C2H2-type" evidence="11">
    <location>
        <begin position="605"/>
        <end position="633"/>
    </location>
</feature>
<feature type="binding site" evidence="9">
    <location>
        <position position="48"/>
    </location>
    <ligand>
        <name>Zn(2+)</name>
        <dbReference type="ChEBI" id="CHEBI:29105"/>
    </ligand>
</feature>
<dbReference type="Gene3D" id="3.30.160.60">
    <property type="entry name" value="Classic Zinc Finger"/>
    <property type="match status" value="8"/>
</dbReference>
<evidence type="ECO:0000256" key="9">
    <source>
        <dbReference type="PROSITE-ProRule" id="PRU01263"/>
    </source>
</evidence>
<evidence type="ECO:0000256" key="3">
    <source>
        <dbReference type="ARBA" id="ARBA00022737"/>
    </source>
</evidence>
<dbReference type="PANTHER" id="PTHR24406">
    <property type="entry name" value="TRANSCRIPTIONAL REPRESSOR CTCFL-RELATED"/>
    <property type="match status" value="1"/>
</dbReference>
<dbReference type="EMBL" id="JBEDNZ010000030">
    <property type="protein sequence ID" value="KAL0809108.1"/>
    <property type="molecule type" value="Genomic_DNA"/>
</dbReference>
<reference evidence="13 14" key="1">
    <citation type="submission" date="2024-06" db="EMBL/GenBank/DDBJ databases">
        <title>A chromosome-level genome assembly of beet webworm, Loxostege sticticalis.</title>
        <authorList>
            <person name="Zhang Y."/>
        </authorList>
    </citation>
    <scope>NUCLEOTIDE SEQUENCE [LARGE SCALE GENOMIC DNA]</scope>
    <source>
        <strain evidence="13">AQ028</strain>
        <tissue evidence="13">Male pupae</tissue>
    </source>
</reference>
<feature type="binding site" evidence="9">
    <location>
        <position position="51"/>
    </location>
    <ligand>
        <name>Zn(2+)</name>
        <dbReference type="ChEBI" id="CHEBI:29105"/>
    </ligand>
</feature>
<evidence type="ECO:0000256" key="4">
    <source>
        <dbReference type="ARBA" id="ARBA00022771"/>
    </source>
</evidence>
<evidence type="ECO:0000313" key="13">
    <source>
        <dbReference type="EMBL" id="KAL0809108.1"/>
    </source>
</evidence>
<dbReference type="SUPFAM" id="SSF57716">
    <property type="entry name" value="Glucocorticoid receptor-like (DNA-binding domain)"/>
    <property type="match status" value="1"/>
</dbReference>
<dbReference type="PROSITE" id="PS50157">
    <property type="entry name" value="ZINC_FINGER_C2H2_2"/>
    <property type="match status" value="10"/>
</dbReference>
<organism evidence="13 14">
    <name type="scientific">Loxostege sticticalis</name>
    <name type="common">Beet webworm moth</name>
    <dbReference type="NCBI Taxonomy" id="481309"/>
    <lineage>
        <taxon>Eukaryota</taxon>
        <taxon>Metazoa</taxon>
        <taxon>Ecdysozoa</taxon>
        <taxon>Arthropoda</taxon>
        <taxon>Hexapoda</taxon>
        <taxon>Insecta</taxon>
        <taxon>Pterygota</taxon>
        <taxon>Neoptera</taxon>
        <taxon>Endopterygota</taxon>
        <taxon>Lepidoptera</taxon>
        <taxon>Glossata</taxon>
        <taxon>Ditrysia</taxon>
        <taxon>Pyraloidea</taxon>
        <taxon>Crambidae</taxon>
        <taxon>Pyraustinae</taxon>
        <taxon>Loxostege</taxon>
    </lineage>
</organism>
<evidence type="ECO:0000256" key="7">
    <source>
        <dbReference type="ARBA" id="ARBA00023242"/>
    </source>
</evidence>
<dbReference type="PROSITE" id="PS00028">
    <property type="entry name" value="ZINC_FINGER_C2H2_1"/>
    <property type="match status" value="9"/>
</dbReference>
<evidence type="ECO:0000256" key="2">
    <source>
        <dbReference type="ARBA" id="ARBA00022723"/>
    </source>
</evidence>
<feature type="region of interest" description="Disordered" evidence="10">
    <location>
        <begin position="115"/>
        <end position="230"/>
    </location>
</feature>
<dbReference type="Pfam" id="PF12874">
    <property type="entry name" value="zf-met"/>
    <property type="match status" value="1"/>
</dbReference>
<dbReference type="SUPFAM" id="SSF57667">
    <property type="entry name" value="beta-beta-alpha zinc fingers"/>
    <property type="match status" value="6"/>
</dbReference>
<dbReference type="Pfam" id="PF00096">
    <property type="entry name" value="zf-C2H2"/>
    <property type="match status" value="6"/>
</dbReference>